<dbReference type="AlphaFoldDB" id="A0A0P0CNP0"/>
<comment type="catalytic activity">
    <reaction evidence="3">
        <text>L-methionyl-[protein] + [thioredoxin]-disulfide + H2O = L-methionyl-(R)-S-oxide-[protein] + [thioredoxin]-dithiol</text>
        <dbReference type="Rhea" id="RHEA:24164"/>
        <dbReference type="Rhea" id="RHEA-COMP:10698"/>
        <dbReference type="Rhea" id="RHEA-COMP:10700"/>
        <dbReference type="Rhea" id="RHEA-COMP:12313"/>
        <dbReference type="Rhea" id="RHEA-COMP:12314"/>
        <dbReference type="ChEBI" id="CHEBI:15377"/>
        <dbReference type="ChEBI" id="CHEBI:16044"/>
        <dbReference type="ChEBI" id="CHEBI:29950"/>
        <dbReference type="ChEBI" id="CHEBI:45764"/>
        <dbReference type="ChEBI" id="CHEBI:50058"/>
        <dbReference type="EC" id="1.8.4.12"/>
    </reaction>
</comment>
<name>A0A0P0CNP0_9BACT</name>
<proteinExistence type="predicted"/>
<evidence type="ECO:0000313" key="6">
    <source>
        <dbReference type="Proteomes" id="UP000061382"/>
    </source>
</evidence>
<dbReference type="SUPFAM" id="SSF51316">
    <property type="entry name" value="Mss4-like"/>
    <property type="match status" value="1"/>
</dbReference>
<dbReference type="GO" id="GO:0033743">
    <property type="term" value="F:peptide-methionine (R)-S-oxide reductase activity"/>
    <property type="evidence" value="ECO:0007669"/>
    <property type="project" value="UniProtKB-EC"/>
</dbReference>
<evidence type="ECO:0000256" key="3">
    <source>
        <dbReference type="ARBA" id="ARBA00048488"/>
    </source>
</evidence>
<keyword evidence="6" id="KW-1185">Reference proteome</keyword>
<dbReference type="STRING" id="512763.DC20_00625"/>
<dbReference type="PANTHER" id="PTHR10173:SF52">
    <property type="entry name" value="METHIONINE-R-SULFOXIDE REDUCTASE B1"/>
    <property type="match status" value="1"/>
</dbReference>
<feature type="domain" description="MsrB" evidence="4">
    <location>
        <begin position="26"/>
        <end position="148"/>
    </location>
</feature>
<dbReference type="KEGG" id="rti:DC20_00625"/>
<dbReference type="Pfam" id="PF01641">
    <property type="entry name" value="SelR"/>
    <property type="match status" value="1"/>
</dbReference>
<evidence type="ECO:0000313" key="5">
    <source>
        <dbReference type="EMBL" id="ALI97767.1"/>
    </source>
</evidence>
<evidence type="ECO:0000259" key="4">
    <source>
        <dbReference type="PROSITE" id="PS51790"/>
    </source>
</evidence>
<evidence type="ECO:0000256" key="1">
    <source>
        <dbReference type="ARBA" id="ARBA00012499"/>
    </source>
</evidence>
<dbReference type="Proteomes" id="UP000061382">
    <property type="component" value="Chromosome"/>
</dbReference>
<organism evidence="5 6">
    <name type="scientific">Rufibacter tibetensis</name>
    <dbReference type="NCBI Taxonomy" id="512763"/>
    <lineage>
        <taxon>Bacteria</taxon>
        <taxon>Pseudomonadati</taxon>
        <taxon>Bacteroidota</taxon>
        <taxon>Cytophagia</taxon>
        <taxon>Cytophagales</taxon>
        <taxon>Hymenobacteraceae</taxon>
        <taxon>Rufibacter</taxon>
    </lineage>
</organism>
<dbReference type="EC" id="1.8.4.12" evidence="1"/>
<dbReference type="PATRIC" id="fig|512763.3.peg.135"/>
<dbReference type="EMBL" id="CP012643">
    <property type="protein sequence ID" value="ALI97767.1"/>
    <property type="molecule type" value="Genomic_DNA"/>
</dbReference>
<dbReference type="InterPro" id="IPR002579">
    <property type="entry name" value="Met_Sox_Rdtase_MsrB_dom"/>
</dbReference>
<dbReference type="GO" id="GO:0006979">
    <property type="term" value="P:response to oxidative stress"/>
    <property type="evidence" value="ECO:0007669"/>
    <property type="project" value="InterPro"/>
</dbReference>
<dbReference type="OrthoDB" id="4174719at2"/>
<dbReference type="Gene3D" id="2.170.150.20">
    <property type="entry name" value="Peptide methionine sulfoxide reductase"/>
    <property type="match status" value="1"/>
</dbReference>
<dbReference type="PANTHER" id="PTHR10173">
    <property type="entry name" value="METHIONINE SULFOXIDE REDUCTASE"/>
    <property type="match status" value="1"/>
</dbReference>
<dbReference type="InterPro" id="IPR028427">
    <property type="entry name" value="Met_Sox_Rdtase_MsrB"/>
</dbReference>
<reference evidence="5 6" key="1">
    <citation type="submission" date="2015-08" db="EMBL/GenBank/DDBJ databases">
        <title>Complete genome sequence of Rufibacter tibetensis strain 1351t, a radiation-resistant bacterium from tibet plateau.</title>
        <authorList>
            <person name="Dai J."/>
        </authorList>
    </citation>
    <scope>NUCLEOTIDE SEQUENCE [LARGE SCALE GENOMIC DNA]</scope>
    <source>
        <strain evidence="5 6">1351</strain>
    </source>
</reference>
<evidence type="ECO:0000256" key="2">
    <source>
        <dbReference type="ARBA" id="ARBA00023002"/>
    </source>
</evidence>
<sequence length="157" mass="17843">MMRWIDVIKYAKYSNPEPDRLVVKTEAEWQQSLTPAQFQILRLKGTESPYRNAFCRSYEPGVYACAGCGSLLFNSTEKYHAISGWPSFTQPITKGAIKYLFDDSHLMQRIEVQCNVCDGHLGHVFPDGPEPSGLRYCINSESMIRLDPISEKDAENT</sequence>
<protein>
    <recommendedName>
        <fullName evidence="1">peptide-methionine (R)-S-oxide reductase</fullName>
        <ecNumber evidence="1">1.8.4.12</ecNumber>
    </recommendedName>
</protein>
<dbReference type="GO" id="GO:0030091">
    <property type="term" value="P:protein repair"/>
    <property type="evidence" value="ECO:0007669"/>
    <property type="project" value="InterPro"/>
</dbReference>
<dbReference type="RefSeq" id="WP_062542061.1">
    <property type="nucleotide sequence ID" value="NZ_CP012643.1"/>
</dbReference>
<keyword evidence="2" id="KW-0560">Oxidoreductase</keyword>
<dbReference type="PROSITE" id="PS51790">
    <property type="entry name" value="MSRB"/>
    <property type="match status" value="1"/>
</dbReference>
<dbReference type="GO" id="GO:0005737">
    <property type="term" value="C:cytoplasm"/>
    <property type="evidence" value="ECO:0007669"/>
    <property type="project" value="TreeGrafter"/>
</dbReference>
<accession>A0A0P0CNP0</accession>
<gene>
    <name evidence="5" type="ORF">DC20_00625</name>
</gene>
<dbReference type="NCBIfam" id="TIGR00357">
    <property type="entry name" value="peptide-methionine (R)-S-oxide reductase MsrB"/>
    <property type="match status" value="1"/>
</dbReference>
<dbReference type="InterPro" id="IPR011057">
    <property type="entry name" value="Mss4-like_sf"/>
</dbReference>